<accession>A0A8J4QMV7</accession>
<dbReference type="GO" id="GO:0020037">
    <property type="term" value="F:heme binding"/>
    <property type="evidence" value="ECO:0007669"/>
    <property type="project" value="InterPro"/>
</dbReference>
<dbReference type="GO" id="GO:0005506">
    <property type="term" value="F:iron ion binding"/>
    <property type="evidence" value="ECO:0007669"/>
    <property type="project" value="InterPro"/>
</dbReference>
<protein>
    <recommendedName>
        <fullName evidence="14">Cytochrome P450</fullName>
    </recommendedName>
</protein>
<dbReference type="GO" id="GO:0016705">
    <property type="term" value="F:oxidoreductase activity, acting on paired donors, with incorporation or reduction of molecular oxygen"/>
    <property type="evidence" value="ECO:0007669"/>
    <property type="project" value="InterPro"/>
</dbReference>
<keyword evidence="5" id="KW-0812">Transmembrane</keyword>
<evidence type="ECO:0000256" key="9">
    <source>
        <dbReference type="ARBA" id="ARBA00023004"/>
    </source>
</evidence>
<comment type="similarity">
    <text evidence="3">Belongs to the cytochrome P450 family.</text>
</comment>
<keyword evidence="8" id="KW-0560">Oxidoreductase</keyword>
<dbReference type="InterPro" id="IPR036396">
    <property type="entry name" value="Cyt_P450_sf"/>
</dbReference>
<reference evidence="12" key="1">
    <citation type="submission" date="2020-03" db="EMBL/GenBank/DDBJ databases">
        <title>Castanea mollissima Vanexum genome sequencing.</title>
        <authorList>
            <person name="Staton M."/>
        </authorList>
    </citation>
    <scope>NUCLEOTIDE SEQUENCE</scope>
    <source>
        <tissue evidence="12">Leaf</tissue>
    </source>
</reference>
<keyword evidence="9" id="KW-0408">Iron</keyword>
<dbReference type="Proteomes" id="UP000737018">
    <property type="component" value="Unassembled WGS sequence"/>
</dbReference>
<keyword evidence="4" id="KW-0349">Heme</keyword>
<organism evidence="12 13">
    <name type="scientific">Castanea mollissima</name>
    <name type="common">Chinese chestnut</name>
    <dbReference type="NCBI Taxonomy" id="60419"/>
    <lineage>
        <taxon>Eukaryota</taxon>
        <taxon>Viridiplantae</taxon>
        <taxon>Streptophyta</taxon>
        <taxon>Embryophyta</taxon>
        <taxon>Tracheophyta</taxon>
        <taxon>Spermatophyta</taxon>
        <taxon>Magnoliopsida</taxon>
        <taxon>eudicotyledons</taxon>
        <taxon>Gunneridae</taxon>
        <taxon>Pentapetalae</taxon>
        <taxon>rosids</taxon>
        <taxon>fabids</taxon>
        <taxon>Fagales</taxon>
        <taxon>Fagaceae</taxon>
        <taxon>Castanea</taxon>
    </lineage>
</organism>
<evidence type="ECO:0000256" key="11">
    <source>
        <dbReference type="ARBA" id="ARBA00023136"/>
    </source>
</evidence>
<dbReference type="InterPro" id="IPR001128">
    <property type="entry name" value="Cyt_P450"/>
</dbReference>
<keyword evidence="7" id="KW-1133">Transmembrane helix</keyword>
<evidence type="ECO:0000313" key="13">
    <source>
        <dbReference type="Proteomes" id="UP000737018"/>
    </source>
</evidence>
<proteinExistence type="inferred from homology"/>
<dbReference type="GO" id="GO:0016020">
    <property type="term" value="C:membrane"/>
    <property type="evidence" value="ECO:0007669"/>
    <property type="project" value="UniProtKB-SubCell"/>
</dbReference>
<dbReference type="SUPFAM" id="SSF48264">
    <property type="entry name" value="Cytochrome P450"/>
    <property type="match status" value="1"/>
</dbReference>
<evidence type="ECO:0000256" key="4">
    <source>
        <dbReference type="ARBA" id="ARBA00022617"/>
    </source>
</evidence>
<comment type="cofactor">
    <cofactor evidence="1">
        <name>heme</name>
        <dbReference type="ChEBI" id="CHEBI:30413"/>
    </cofactor>
</comment>
<dbReference type="InterPro" id="IPR052306">
    <property type="entry name" value="CYP450_71D"/>
</dbReference>
<evidence type="ECO:0000256" key="8">
    <source>
        <dbReference type="ARBA" id="ARBA00023002"/>
    </source>
</evidence>
<evidence type="ECO:0000313" key="12">
    <source>
        <dbReference type="EMBL" id="KAF3955176.1"/>
    </source>
</evidence>
<evidence type="ECO:0000256" key="10">
    <source>
        <dbReference type="ARBA" id="ARBA00023033"/>
    </source>
</evidence>
<dbReference type="Pfam" id="PF00067">
    <property type="entry name" value="p450"/>
    <property type="match status" value="1"/>
</dbReference>
<evidence type="ECO:0000256" key="2">
    <source>
        <dbReference type="ARBA" id="ARBA00004167"/>
    </source>
</evidence>
<dbReference type="AlphaFoldDB" id="A0A8J4QMV7"/>
<dbReference type="EMBL" id="JRKL02003460">
    <property type="protein sequence ID" value="KAF3955176.1"/>
    <property type="molecule type" value="Genomic_DNA"/>
</dbReference>
<keyword evidence="13" id="KW-1185">Reference proteome</keyword>
<dbReference type="Gene3D" id="1.10.630.10">
    <property type="entry name" value="Cytochrome P450"/>
    <property type="match status" value="1"/>
</dbReference>
<keyword evidence="11" id="KW-0472">Membrane</keyword>
<evidence type="ECO:0000256" key="7">
    <source>
        <dbReference type="ARBA" id="ARBA00022989"/>
    </source>
</evidence>
<evidence type="ECO:0000256" key="1">
    <source>
        <dbReference type="ARBA" id="ARBA00001971"/>
    </source>
</evidence>
<evidence type="ECO:0000256" key="6">
    <source>
        <dbReference type="ARBA" id="ARBA00022723"/>
    </source>
</evidence>
<sequence>MKFLSFLTGMRPALEKLHKKMDKILDEIINEHKMKRSTTSASKHEPGDHDDLVDVLLKLQEMGDLEFDITSDQIKAVTQDVFSGASESSATTIEWAMSELLRNPRVMAKAQNEEDVSRRTNDLYLIATPWTD</sequence>
<comment type="caution">
    <text evidence="12">The sequence shown here is derived from an EMBL/GenBank/DDBJ whole genome shotgun (WGS) entry which is preliminary data.</text>
</comment>
<keyword evidence="10" id="KW-0503">Monooxygenase</keyword>
<evidence type="ECO:0000256" key="3">
    <source>
        <dbReference type="ARBA" id="ARBA00010617"/>
    </source>
</evidence>
<name>A0A8J4QMV7_9ROSI</name>
<dbReference type="PANTHER" id="PTHR47953:SF19">
    <property type="entry name" value="OS06G0641600 PROTEIN"/>
    <property type="match status" value="1"/>
</dbReference>
<gene>
    <name evidence="12" type="ORF">CMV_019574</name>
</gene>
<evidence type="ECO:0000256" key="5">
    <source>
        <dbReference type="ARBA" id="ARBA00022692"/>
    </source>
</evidence>
<dbReference type="PANTHER" id="PTHR47953">
    <property type="entry name" value="OS08G0105600 PROTEIN"/>
    <property type="match status" value="1"/>
</dbReference>
<evidence type="ECO:0008006" key="14">
    <source>
        <dbReference type="Google" id="ProtNLM"/>
    </source>
</evidence>
<comment type="subcellular location">
    <subcellularLocation>
        <location evidence="2">Membrane</location>
        <topology evidence="2">Single-pass membrane protein</topology>
    </subcellularLocation>
</comment>
<dbReference type="OrthoDB" id="2789670at2759"/>
<keyword evidence="6" id="KW-0479">Metal-binding</keyword>
<dbReference type="GO" id="GO:0004497">
    <property type="term" value="F:monooxygenase activity"/>
    <property type="evidence" value="ECO:0007669"/>
    <property type="project" value="UniProtKB-KW"/>
</dbReference>